<dbReference type="EMBL" id="GDJX01026375">
    <property type="protein sequence ID" value="JAT41561.1"/>
    <property type="molecule type" value="Transcribed_RNA"/>
</dbReference>
<evidence type="ECO:0000256" key="3">
    <source>
        <dbReference type="SAM" id="MobiDB-lite"/>
    </source>
</evidence>
<evidence type="ECO:0000313" key="5">
    <source>
        <dbReference type="EMBL" id="JAT41561.1"/>
    </source>
</evidence>
<dbReference type="PANTHER" id="PTHR21660:SF12">
    <property type="entry name" value="OS07G0462700 PROTEIN"/>
    <property type="match status" value="1"/>
</dbReference>
<dbReference type="GO" id="GO:0047617">
    <property type="term" value="F:fatty acyl-CoA hydrolase activity"/>
    <property type="evidence" value="ECO:0007669"/>
    <property type="project" value="InterPro"/>
</dbReference>
<dbReference type="InterPro" id="IPR003736">
    <property type="entry name" value="PAAI_dom"/>
</dbReference>
<name>A0A1D1XH19_9ARAE</name>
<dbReference type="InterPro" id="IPR006683">
    <property type="entry name" value="Thioestr_dom"/>
</dbReference>
<proteinExistence type="inferred from homology"/>
<dbReference type="CDD" id="cd03443">
    <property type="entry name" value="PaaI_thioesterase"/>
    <property type="match status" value="1"/>
</dbReference>
<reference evidence="5" key="1">
    <citation type="submission" date="2015-07" db="EMBL/GenBank/DDBJ databases">
        <title>Transcriptome Assembly of Anthurium amnicola.</title>
        <authorList>
            <person name="Suzuki J."/>
        </authorList>
    </citation>
    <scope>NUCLEOTIDE SEQUENCE</scope>
</reference>
<dbReference type="PROSITE" id="PS51770">
    <property type="entry name" value="HOTDOG_ACOT"/>
    <property type="match status" value="1"/>
</dbReference>
<sequence length="180" mass="19888">MACQRKSSSSVKQQQEQLKDAASPTPPSPFEDTERYLWRLGCSRDLPEAAAKAHFLPDLIRKTLKVEVVERGRVSFSFPVIPQLTNLYNTLHGGAVAAVAEVAAQACLMTVAGDREFFLGESAVTYLSAARANAELDIEGRVLRQGRNVIVASVEFKIKKTQQLAYIAHFTFYNLQSAKL</sequence>
<dbReference type="PANTHER" id="PTHR21660">
    <property type="entry name" value="THIOESTERASE SUPERFAMILY MEMBER-RELATED"/>
    <property type="match status" value="1"/>
</dbReference>
<gene>
    <name evidence="5" type="primary">SSO2140</name>
    <name evidence="5" type="ORF">g.120690</name>
</gene>
<dbReference type="InterPro" id="IPR029069">
    <property type="entry name" value="HotDog_dom_sf"/>
</dbReference>
<dbReference type="SUPFAM" id="SSF54637">
    <property type="entry name" value="Thioesterase/thiol ester dehydrase-isomerase"/>
    <property type="match status" value="1"/>
</dbReference>
<dbReference type="InterPro" id="IPR039298">
    <property type="entry name" value="ACOT13"/>
</dbReference>
<protein>
    <submittedName>
        <fullName evidence="5">Putative esterase SSO2140</fullName>
    </submittedName>
</protein>
<accession>A0A1D1XH19</accession>
<dbReference type="Gene3D" id="3.10.129.10">
    <property type="entry name" value="Hotdog Thioesterase"/>
    <property type="match status" value="1"/>
</dbReference>
<keyword evidence="2" id="KW-0378">Hydrolase</keyword>
<dbReference type="Pfam" id="PF03061">
    <property type="entry name" value="4HBT"/>
    <property type="match status" value="1"/>
</dbReference>
<dbReference type="NCBIfam" id="TIGR00369">
    <property type="entry name" value="unchar_dom_1"/>
    <property type="match status" value="1"/>
</dbReference>
<dbReference type="InterPro" id="IPR033120">
    <property type="entry name" value="HOTDOG_ACOT"/>
</dbReference>
<evidence type="ECO:0000259" key="4">
    <source>
        <dbReference type="PROSITE" id="PS51770"/>
    </source>
</evidence>
<organism evidence="5">
    <name type="scientific">Anthurium amnicola</name>
    <dbReference type="NCBI Taxonomy" id="1678845"/>
    <lineage>
        <taxon>Eukaryota</taxon>
        <taxon>Viridiplantae</taxon>
        <taxon>Streptophyta</taxon>
        <taxon>Embryophyta</taxon>
        <taxon>Tracheophyta</taxon>
        <taxon>Spermatophyta</taxon>
        <taxon>Magnoliopsida</taxon>
        <taxon>Liliopsida</taxon>
        <taxon>Araceae</taxon>
        <taxon>Pothoideae</taxon>
        <taxon>Potheae</taxon>
        <taxon>Anthurium</taxon>
    </lineage>
</organism>
<feature type="region of interest" description="Disordered" evidence="3">
    <location>
        <begin position="1"/>
        <end position="30"/>
    </location>
</feature>
<feature type="domain" description="HotDog ACOT-type" evidence="4">
    <location>
        <begin position="70"/>
        <end position="178"/>
    </location>
</feature>
<comment type="similarity">
    <text evidence="1">Belongs to the thioesterase PaaI family.</text>
</comment>
<evidence type="ECO:0000256" key="2">
    <source>
        <dbReference type="ARBA" id="ARBA00022801"/>
    </source>
</evidence>
<feature type="compositionally biased region" description="Low complexity" evidence="3">
    <location>
        <begin position="1"/>
        <end position="16"/>
    </location>
</feature>
<dbReference type="AlphaFoldDB" id="A0A1D1XH19"/>
<evidence type="ECO:0000256" key="1">
    <source>
        <dbReference type="ARBA" id="ARBA00008324"/>
    </source>
</evidence>